<dbReference type="NCBIfam" id="NF003555">
    <property type="entry name" value="PRK05218.1"/>
    <property type="match status" value="1"/>
</dbReference>
<sequence>MLRNISLLASKAPLQAFNARAAKSTYTRHTIIQTLITKTSPINQPSSHPRQQSRHFTSTSPSLEKTAFKAETRQLLDIVTNSIYTDSEVYVRELISNGSDSLEKLRHLKVSNHSGLLRPSGNEGVKITSSGGVVTIEDGGVGMTREELEVNLGTIARSGSREFVSEGKDADGDIIGKFGVGFYSAFMVGERVEVHSKSAKEEGGGFTWKSDGGGEFEIVEGADEDFERGCRIKIFLKEGEKEEWGKERLKEVIKKYSNFVNFPITLNDEEVNTVEAVWSKMPSEVSDDTHKEFYRFVSGAFDEPMYKLHYRADAPLDIKALLYIPKFHTEKYGMGRMEKGVSLYSRKVLIESKSDVMPEWLRFVKGVVDCEDLPLSISREKAQDSRLVAKLRQATTRRLVSELEKFKRKEGEKFRTEFWPEFGHFIKEGVCQDYQFQSQLSKLLHFESSKSPAGELTTLEEYVSRMEAAQQEIYYLVAPSREVAERSPYMEAFANTKREVLFVYSAIDDFVMSNLDKFEDRKLRSAEDKDLDVGQGDDSSSDASGDKPGLSASDADEVCAWLTTTLGPAKVSGVKVTNRLGSSPAIVTNHESGAMRRMMRMVDTQGGATGGLDVVGPQELEVNPGHPLIVGLSRIKGEEEREGMAKDVAEQIFDNALVQAGIMDDPRGMIERVNNIMEHVVNGKE</sequence>
<feature type="binding site" evidence="8">
    <location>
        <position position="379"/>
    </location>
    <ligand>
        <name>ATP</name>
        <dbReference type="ChEBI" id="CHEBI:30616"/>
    </ligand>
</feature>
<feature type="binding site" evidence="8">
    <location>
        <position position="97"/>
    </location>
    <ligand>
        <name>ATP</name>
        <dbReference type="ChEBI" id="CHEBI:30616"/>
    </ligand>
</feature>
<reference evidence="10" key="1">
    <citation type="submission" date="2022-07" db="EMBL/GenBank/DDBJ databases">
        <title>Genome analysis of Parmales, a sister group of diatoms, reveals the evolutionary specialization of diatoms from phago-mixotrophs to photoautotrophs.</title>
        <authorList>
            <person name="Ban H."/>
            <person name="Sato S."/>
            <person name="Yoshikawa S."/>
            <person name="Kazumasa Y."/>
            <person name="Nakamura Y."/>
            <person name="Ichinomiya M."/>
            <person name="Saitoh K."/>
            <person name="Sato N."/>
            <person name="Blanc-Mathieu R."/>
            <person name="Endo H."/>
            <person name="Kuwata A."/>
            <person name="Ogata H."/>
        </authorList>
    </citation>
    <scope>NUCLEOTIDE SEQUENCE</scope>
</reference>
<feature type="binding site" evidence="8">
    <location>
        <position position="143"/>
    </location>
    <ligand>
        <name>ATP</name>
        <dbReference type="ChEBI" id="CHEBI:30616"/>
    </ligand>
</feature>
<evidence type="ECO:0000256" key="4">
    <source>
        <dbReference type="ARBA" id="ARBA00022840"/>
    </source>
</evidence>
<dbReference type="GO" id="GO:0005524">
    <property type="term" value="F:ATP binding"/>
    <property type="evidence" value="ECO:0007669"/>
    <property type="project" value="UniProtKB-KW"/>
</dbReference>
<dbReference type="OrthoDB" id="28737at2759"/>
<dbReference type="GO" id="GO:0140662">
    <property type="term" value="F:ATP-dependent protein folding chaperone"/>
    <property type="evidence" value="ECO:0007669"/>
    <property type="project" value="InterPro"/>
</dbReference>
<evidence type="ECO:0000256" key="7">
    <source>
        <dbReference type="ARBA" id="ARBA00023186"/>
    </source>
</evidence>
<feature type="binding site" evidence="8">
    <location>
        <begin position="158"/>
        <end position="159"/>
    </location>
    <ligand>
        <name>ATP</name>
        <dbReference type="ChEBI" id="CHEBI:30616"/>
    </ligand>
</feature>
<dbReference type="EMBL" id="BRXZ01001953">
    <property type="protein sequence ID" value="GMH50626.1"/>
    <property type="molecule type" value="Genomic_DNA"/>
</dbReference>
<keyword evidence="11" id="KW-1185">Reference proteome</keyword>
<dbReference type="PRINTS" id="PR00775">
    <property type="entry name" value="HEATSHOCK90"/>
</dbReference>
<dbReference type="Gene3D" id="3.30.230.80">
    <property type="match status" value="1"/>
</dbReference>
<keyword evidence="3 8" id="KW-0547">Nucleotide-binding</keyword>
<dbReference type="Gene3D" id="3.40.50.11260">
    <property type="match status" value="1"/>
</dbReference>
<feature type="region of interest" description="Disordered" evidence="9">
    <location>
        <begin position="528"/>
        <end position="551"/>
    </location>
</feature>
<feature type="compositionally biased region" description="Low complexity" evidence="9">
    <location>
        <begin position="533"/>
        <end position="549"/>
    </location>
</feature>
<dbReference type="FunFam" id="1.20.120.790:FF:000004">
    <property type="entry name" value="Heat shock protein 75 kDa"/>
    <property type="match status" value="1"/>
</dbReference>
<evidence type="ECO:0000256" key="9">
    <source>
        <dbReference type="SAM" id="MobiDB-lite"/>
    </source>
</evidence>
<evidence type="ECO:0000313" key="10">
    <source>
        <dbReference type="EMBL" id="GMH50626.1"/>
    </source>
</evidence>
<feature type="binding site" evidence="8">
    <location>
        <position position="151"/>
    </location>
    <ligand>
        <name>ATP</name>
        <dbReference type="ChEBI" id="CHEBI:30616"/>
    </ligand>
</feature>
<dbReference type="GO" id="GO:0070013">
    <property type="term" value="C:intracellular organelle lumen"/>
    <property type="evidence" value="ECO:0007669"/>
    <property type="project" value="UniProtKB-ARBA"/>
</dbReference>
<keyword evidence="5" id="KW-0809">Transit peptide</keyword>
<dbReference type="AlphaFoldDB" id="A0A9W6ZE75"/>
<dbReference type="InterPro" id="IPR020575">
    <property type="entry name" value="Hsp90_N"/>
</dbReference>
<accession>A0A9W6ZE75</accession>
<dbReference type="SUPFAM" id="SSF110942">
    <property type="entry name" value="HSP90 C-terminal domain"/>
    <property type="match status" value="1"/>
</dbReference>
<evidence type="ECO:0000313" key="11">
    <source>
        <dbReference type="Proteomes" id="UP001165082"/>
    </source>
</evidence>
<dbReference type="FunFam" id="3.40.50.11260:FF:000004">
    <property type="entry name" value="Heat shock protein 75 mitochondrial"/>
    <property type="match status" value="1"/>
</dbReference>
<dbReference type="Pfam" id="PF00183">
    <property type="entry name" value="HSP90"/>
    <property type="match status" value="1"/>
</dbReference>
<dbReference type="FunFam" id="3.30.230.80:FF:000004">
    <property type="entry name" value="Heat shock protein 75 kDa"/>
    <property type="match status" value="1"/>
</dbReference>
<evidence type="ECO:0000256" key="8">
    <source>
        <dbReference type="PIRSR" id="PIRSR002583-1"/>
    </source>
</evidence>
<dbReference type="InterPro" id="IPR020568">
    <property type="entry name" value="Ribosomal_Su5_D2-typ_SF"/>
</dbReference>
<feature type="binding site" evidence="8">
    <location>
        <position position="93"/>
    </location>
    <ligand>
        <name>ATP</name>
        <dbReference type="ChEBI" id="CHEBI:30616"/>
    </ligand>
</feature>
<dbReference type="SUPFAM" id="SSF54211">
    <property type="entry name" value="Ribosomal protein S5 domain 2-like"/>
    <property type="match status" value="1"/>
</dbReference>
<name>A0A9W6ZE75_9STRA</name>
<evidence type="ECO:0000256" key="2">
    <source>
        <dbReference type="ARBA" id="ARBA00008239"/>
    </source>
</evidence>
<evidence type="ECO:0000256" key="5">
    <source>
        <dbReference type="ARBA" id="ARBA00022946"/>
    </source>
</evidence>
<dbReference type="InterPro" id="IPR001404">
    <property type="entry name" value="Hsp90_fam"/>
</dbReference>
<evidence type="ECO:0000256" key="3">
    <source>
        <dbReference type="ARBA" id="ARBA00022741"/>
    </source>
</evidence>
<comment type="caution">
    <text evidence="10">The sequence shown here is derived from an EMBL/GenBank/DDBJ whole genome shotgun (WGS) entry which is preliminary data.</text>
</comment>
<dbReference type="GO" id="GO:0016887">
    <property type="term" value="F:ATP hydrolysis activity"/>
    <property type="evidence" value="ECO:0007669"/>
    <property type="project" value="InterPro"/>
</dbReference>
<dbReference type="InterPro" id="IPR036890">
    <property type="entry name" value="HATPase_C_sf"/>
</dbReference>
<feature type="region of interest" description="Disordered" evidence="9">
    <location>
        <begin position="37"/>
        <end position="64"/>
    </location>
</feature>
<dbReference type="PANTHER" id="PTHR11528">
    <property type="entry name" value="HEAT SHOCK PROTEIN 90 FAMILY MEMBER"/>
    <property type="match status" value="1"/>
</dbReference>
<protein>
    <submittedName>
        <fullName evidence="10">Uncharacterized protein</fullName>
    </submittedName>
</protein>
<proteinExistence type="inferred from homology"/>
<evidence type="ECO:0000256" key="6">
    <source>
        <dbReference type="ARBA" id="ARBA00023128"/>
    </source>
</evidence>
<dbReference type="Pfam" id="PF13589">
    <property type="entry name" value="HATPase_c_3"/>
    <property type="match status" value="1"/>
</dbReference>
<evidence type="ECO:0000256" key="1">
    <source>
        <dbReference type="ARBA" id="ARBA00004173"/>
    </source>
</evidence>
<gene>
    <name evidence="10" type="ORF">TrRE_jg2365</name>
</gene>
<dbReference type="InterPro" id="IPR037196">
    <property type="entry name" value="HSP90_C"/>
</dbReference>
<keyword evidence="4 8" id="KW-0067">ATP-binding</keyword>
<dbReference type="SUPFAM" id="SSF55874">
    <property type="entry name" value="ATPase domain of HSP90 chaperone/DNA topoisomerase II/histidine kinase"/>
    <property type="match status" value="1"/>
</dbReference>
<comment type="subcellular location">
    <subcellularLocation>
        <location evidence="1">Mitochondrion</location>
    </subcellularLocation>
</comment>
<feature type="binding site" evidence="8">
    <location>
        <position position="138"/>
    </location>
    <ligand>
        <name>ATP</name>
        <dbReference type="ChEBI" id="CHEBI:30616"/>
    </ligand>
</feature>
<dbReference type="Gene3D" id="3.30.565.10">
    <property type="entry name" value="Histidine kinase-like ATPase, C-terminal domain"/>
    <property type="match status" value="1"/>
</dbReference>
<dbReference type="HAMAP" id="MF_00505">
    <property type="entry name" value="HSP90"/>
    <property type="match status" value="1"/>
</dbReference>
<dbReference type="Gene3D" id="1.20.120.790">
    <property type="entry name" value="Heat shock protein 90, C-terminal domain"/>
    <property type="match status" value="1"/>
</dbReference>
<dbReference type="CDD" id="cd16927">
    <property type="entry name" value="HATPase_Hsp90-like"/>
    <property type="match status" value="1"/>
</dbReference>
<keyword evidence="6" id="KW-0496">Mitochondrion</keyword>
<dbReference type="Proteomes" id="UP001165082">
    <property type="component" value="Unassembled WGS sequence"/>
</dbReference>
<keyword evidence="7" id="KW-0143">Chaperone</keyword>
<feature type="compositionally biased region" description="Polar residues" evidence="9">
    <location>
        <begin position="37"/>
        <end position="63"/>
    </location>
</feature>
<comment type="similarity">
    <text evidence="2">Belongs to the heat shock protein 90 family.</text>
</comment>
<dbReference type="GO" id="GO:0051082">
    <property type="term" value="F:unfolded protein binding"/>
    <property type="evidence" value="ECO:0007669"/>
    <property type="project" value="InterPro"/>
</dbReference>
<dbReference type="GO" id="GO:0005739">
    <property type="term" value="C:mitochondrion"/>
    <property type="evidence" value="ECO:0007669"/>
    <property type="project" value="UniProtKB-SubCell"/>
</dbReference>
<organism evidence="10 11">
    <name type="scientific">Triparma retinervis</name>
    <dbReference type="NCBI Taxonomy" id="2557542"/>
    <lineage>
        <taxon>Eukaryota</taxon>
        <taxon>Sar</taxon>
        <taxon>Stramenopiles</taxon>
        <taxon>Ochrophyta</taxon>
        <taxon>Bolidophyceae</taxon>
        <taxon>Parmales</taxon>
        <taxon>Triparmaceae</taxon>
        <taxon>Triparma</taxon>
    </lineage>
</organism>
<dbReference type="PIRSF" id="PIRSF002583">
    <property type="entry name" value="Hsp90"/>
    <property type="match status" value="1"/>
</dbReference>